<protein>
    <submittedName>
        <fullName evidence="2">Hemerythrin domain-containing protein</fullName>
    </submittedName>
</protein>
<evidence type="ECO:0000259" key="1">
    <source>
        <dbReference type="Pfam" id="PF01814"/>
    </source>
</evidence>
<dbReference type="PANTHER" id="PTHR35585:SF1">
    <property type="entry name" value="HHE DOMAIN PROTEIN (AFU_ORTHOLOGUE AFUA_4G00730)"/>
    <property type="match status" value="1"/>
</dbReference>
<proteinExistence type="predicted"/>
<dbReference type="Pfam" id="PF01814">
    <property type="entry name" value="Hemerythrin"/>
    <property type="match status" value="1"/>
</dbReference>
<gene>
    <name evidence="2" type="ORF">V3H18_07765</name>
</gene>
<evidence type="ECO:0000313" key="3">
    <source>
        <dbReference type="Proteomes" id="UP001350748"/>
    </source>
</evidence>
<feature type="domain" description="Hemerythrin-like" evidence="1">
    <location>
        <begin position="10"/>
        <end position="119"/>
    </location>
</feature>
<dbReference type="Proteomes" id="UP001350748">
    <property type="component" value="Unassembled WGS sequence"/>
</dbReference>
<reference evidence="2 3" key="1">
    <citation type="submission" date="2024-02" db="EMBL/GenBank/DDBJ databases">
        <authorList>
            <person name="Grouzdev D."/>
        </authorList>
    </citation>
    <scope>NUCLEOTIDE SEQUENCE [LARGE SCALE GENOMIC DNA]</scope>
    <source>
        <strain evidence="2 3">9N</strain>
    </source>
</reference>
<dbReference type="Gene3D" id="1.20.120.520">
    <property type="entry name" value="nmb1532 protein domain like"/>
    <property type="match status" value="1"/>
</dbReference>
<dbReference type="RefSeq" id="WP_332081440.1">
    <property type="nucleotide sequence ID" value="NZ_JAZHYN010000017.1"/>
</dbReference>
<organism evidence="2 3">
    <name type="scientific">Methylocystis borbori</name>
    <dbReference type="NCBI Taxonomy" id="3118750"/>
    <lineage>
        <taxon>Bacteria</taxon>
        <taxon>Pseudomonadati</taxon>
        <taxon>Pseudomonadota</taxon>
        <taxon>Alphaproteobacteria</taxon>
        <taxon>Hyphomicrobiales</taxon>
        <taxon>Methylocystaceae</taxon>
        <taxon>Methylocystis</taxon>
    </lineage>
</organism>
<accession>A0ABU7XIR3</accession>
<dbReference type="InterPro" id="IPR012312">
    <property type="entry name" value="Hemerythrin-like"/>
</dbReference>
<name>A0ABU7XIR3_9HYPH</name>
<keyword evidence="3" id="KW-1185">Reference proteome</keyword>
<dbReference type="EMBL" id="JAZHYN010000017">
    <property type="protein sequence ID" value="MEF3366428.1"/>
    <property type="molecule type" value="Genomic_DNA"/>
</dbReference>
<sequence>MPKSKNALDAIDLLKADHRGVEDLFAKFEKASRKEQKQKLAAQICAILVIHSTIEEEIFYPACRGKIDDDLSNEAYVEHDGAKVLIAEIAASKPADQFYDARVKVLAEMIKHHVKEEETRRPVRPG</sequence>
<dbReference type="PANTHER" id="PTHR35585">
    <property type="entry name" value="HHE DOMAIN PROTEIN (AFU_ORTHOLOGUE AFUA_4G00730)"/>
    <property type="match status" value="1"/>
</dbReference>
<comment type="caution">
    <text evidence="2">The sequence shown here is derived from an EMBL/GenBank/DDBJ whole genome shotgun (WGS) entry which is preliminary data.</text>
</comment>
<dbReference type="CDD" id="cd12108">
    <property type="entry name" value="Hr-like"/>
    <property type="match status" value="1"/>
</dbReference>
<evidence type="ECO:0000313" key="2">
    <source>
        <dbReference type="EMBL" id="MEF3366428.1"/>
    </source>
</evidence>